<dbReference type="EMBL" id="JACOOJ010000001">
    <property type="protein sequence ID" value="MBC5631285.1"/>
    <property type="molecule type" value="Genomic_DNA"/>
</dbReference>
<reference evidence="2 3" key="1">
    <citation type="submission" date="2020-08" db="EMBL/GenBank/DDBJ databases">
        <title>Genome public.</title>
        <authorList>
            <person name="Liu C."/>
            <person name="Sun Q."/>
        </authorList>
    </citation>
    <scope>NUCLEOTIDE SEQUENCE [LARGE SCALE GENOMIC DNA]</scope>
    <source>
        <strain evidence="2 3">NSJ-79</strain>
    </source>
</reference>
<organism evidence="2 3">
    <name type="scientific">Parabacteroides hominis</name>
    <dbReference type="NCBI Taxonomy" id="2763057"/>
    <lineage>
        <taxon>Bacteria</taxon>
        <taxon>Pseudomonadati</taxon>
        <taxon>Bacteroidota</taxon>
        <taxon>Bacteroidia</taxon>
        <taxon>Bacteroidales</taxon>
        <taxon>Tannerellaceae</taxon>
        <taxon>Parabacteroides</taxon>
    </lineage>
</organism>
<feature type="signal peptide" evidence="1">
    <location>
        <begin position="1"/>
        <end position="18"/>
    </location>
</feature>
<evidence type="ECO:0000313" key="2">
    <source>
        <dbReference type="EMBL" id="MBC5631285.1"/>
    </source>
</evidence>
<evidence type="ECO:0008006" key="4">
    <source>
        <dbReference type="Google" id="ProtNLM"/>
    </source>
</evidence>
<dbReference type="PROSITE" id="PS51257">
    <property type="entry name" value="PROKAR_LIPOPROTEIN"/>
    <property type="match status" value="1"/>
</dbReference>
<dbReference type="RefSeq" id="WP_186928031.1">
    <property type="nucleotide sequence ID" value="NZ_JACOOJ010000001.1"/>
</dbReference>
<evidence type="ECO:0000313" key="3">
    <source>
        <dbReference type="Proteomes" id="UP000651475"/>
    </source>
</evidence>
<accession>A0ABR7DIL7</accession>
<keyword evidence="1" id="KW-0732">Signal</keyword>
<evidence type="ECO:0000256" key="1">
    <source>
        <dbReference type="SAM" id="SignalP"/>
    </source>
</evidence>
<dbReference type="Proteomes" id="UP000651475">
    <property type="component" value="Unassembled WGS sequence"/>
</dbReference>
<feature type="chain" id="PRO_5046818147" description="DUF4848 domain-containing protein" evidence="1">
    <location>
        <begin position="19"/>
        <end position="367"/>
    </location>
</feature>
<gene>
    <name evidence="2" type="ORF">H8S65_00635</name>
</gene>
<comment type="caution">
    <text evidence="2">The sequence shown here is derived from an EMBL/GenBank/DDBJ whole genome shotgun (WGS) entry which is preliminary data.</text>
</comment>
<keyword evidence="3" id="KW-1185">Reference proteome</keyword>
<sequence length="367" mass="41616">MKSKNIILLFCTSTLALASCEQTEVIEGTSANIGISPSISLDVPYHVENDGALNFRSAKDYFEISDSLSKLSEKEFRNWETSNHFESYRTFTDNIIEAIYTAIDNAPSKVTELLNQNKQFVYMTEDSLIYSTIQSRAYQNIINKNGIFYINGIKNIVDSKYITLATTDNSKSIQRIAYLNPISSKERSEQINFDLFSYTKSDNTKRAYAECYLIKNTAFEDSHGSNQIMVQFQIKVDGKKKRPTGWKHYSTDYTVSQIKCIFNGIPTEVYPNGYVKSYGTINLDVPAKVVLGEGKMGFYTKNLMNFSVRNMSDPLKAPDCIHFKAETRGTSPEGVGYNYYKGKYIIPQNCIKGVSSICPFHQNVYSK</sequence>
<protein>
    <recommendedName>
        <fullName evidence="4">DUF4848 domain-containing protein</fullName>
    </recommendedName>
</protein>
<proteinExistence type="predicted"/>
<name>A0ABR7DIL7_9BACT</name>